<dbReference type="GeneID" id="56588740"/>
<keyword evidence="6" id="KW-1185">Reference proteome</keyword>
<dbReference type="Proteomes" id="UP000076825">
    <property type="component" value="Chromosome 1"/>
</dbReference>
<comment type="similarity">
    <text evidence="1">Belongs to the GSP E family.</text>
</comment>
<evidence type="ECO:0000313" key="6">
    <source>
        <dbReference type="Proteomes" id="UP000076825"/>
    </source>
</evidence>
<protein>
    <submittedName>
        <fullName evidence="5">Type IV pilus assembly protein</fullName>
    </submittedName>
</protein>
<dbReference type="SUPFAM" id="SSF52540">
    <property type="entry name" value="P-loop containing nucleoside triphosphate hydrolases"/>
    <property type="match status" value="1"/>
</dbReference>
<reference evidence="5 6" key="1">
    <citation type="submission" date="2016-04" db="EMBL/GenBank/DDBJ databases">
        <authorList>
            <consortium name="Pathogen Informatics"/>
        </authorList>
    </citation>
    <scope>NUCLEOTIDE SEQUENCE [LARGE SCALE GENOMIC DNA]</scope>
    <source>
        <strain evidence="5 6">H044680328</strain>
    </source>
</reference>
<sequence length="517" mass="55404">MTDVPDYSEVVAVQALQELDPPFARVLRDEFDLAGLTGHLCPVLLADGSAALLAQARYVRGAWADEMLRQLRARGYILAHPARIQVEAALLLSLLSDAASQPRARLLDRPTLALLFEDIVRAGLNAGASDIHLNALEPGPAQVRYSIDGRYVALPGLSTLARATLLDMLAVVWMDVAGGNGAVFDPRIEQQGRIACRIDDCDLVLRWASLATDHGPSVCLRLLQAEEGGRSLTRLGFEAQQARLLRQAADLEGGAIVVAGRVGSGKSTTLATLLRGLAVTRKIITLEDPVEFRIAHALQNTVGRGLESGHEGAFDAKLKTLKRSAMNDVYLGEVRDRETGRAFMDLAGCGVSVYTTVHAGSAAAIAVRLASDFIGVPADFLACEGVLKLRVYQELLPCPCPGCAWPVQALLHGAQASAWNRWLQALPQVLRQGLRLRNARGCARCRQGPPALHGYAGRRVAAELLPGSAGAPPDGWQCSLARKACRGELDARQWVARAGGRQALLGRLARIEEALHG</sequence>
<dbReference type="STRING" id="123899.SAMEA3906487_04043"/>
<organism evidence="5 6">
    <name type="scientific">Bordetella trematum</name>
    <dbReference type="NCBI Taxonomy" id="123899"/>
    <lineage>
        <taxon>Bacteria</taxon>
        <taxon>Pseudomonadati</taxon>
        <taxon>Pseudomonadota</taxon>
        <taxon>Betaproteobacteria</taxon>
        <taxon>Burkholderiales</taxon>
        <taxon>Alcaligenaceae</taxon>
        <taxon>Bordetella</taxon>
    </lineage>
</organism>
<evidence type="ECO:0000259" key="4">
    <source>
        <dbReference type="Pfam" id="PF00437"/>
    </source>
</evidence>
<keyword evidence="3" id="KW-0067">ATP-binding</keyword>
<evidence type="ECO:0000256" key="3">
    <source>
        <dbReference type="ARBA" id="ARBA00022840"/>
    </source>
</evidence>
<dbReference type="GO" id="GO:0005886">
    <property type="term" value="C:plasma membrane"/>
    <property type="evidence" value="ECO:0007669"/>
    <property type="project" value="TreeGrafter"/>
</dbReference>
<dbReference type="PANTHER" id="PTHR30258">
    <property type="entry name" value="TYPE II SECRETION SYSTEM PROTEIN GSPE-RELATED"/>
    <property type="match status" value="1"/>
</dbReference>
<dbReference type="Gene3D" id="3.30.450.90">
    <property type="match status" value="1"/>
</dbReference>
<evidence type="ECO:0000313" key="5">
    <source>
        <dbReference type="EMBL" id="SAI74113.1"/>
    </source>
</evidence>
<dbReference type="PANTHER" id="PTHR30258:SF1">
    <property type="entry name" value="PROTEIN TRANSPORT PROTEIN HOFB HOMOLOG"/>
    <property type="match status" value="1"/>
</dbReference>
<dbReference type="GO" id="GO:0005524">
    <property type="term" value="F:ATP binding"/>
    <property type="evidence" value="ECO:0007669"/>
    <property type="project" value="UniProtKB-KW"/>
</dbReference>
<feature type="domain" description="Bacterial type II secretion system protein E" evidence="4">
    <location>
        <begin position="115"/>
        <end position="465"/>
    </location>
</feature>
<dbReference type="AlphaFoldDB" id="A0A157Q740"/>
<dbReference type="eggNOG" id="COG2804">
    <property type="taxonomic scope" value="Bacteria"/>
</dbReference>
<dbReference type="PATRIC" id="fig|123899.6.peg.4040"/>
<dbReference type="KEGG" id="btrm:SAMEA390648704043"/>
<keyword evidence="2" id="KW-0547">Nucleotide-binding</keyword>
<dbReference type="EMBL" id="LT546645">
    <property type="protein sequence ID" value="SAI74113.1"/>
    <property type="molecule type" value="Genomic_DNA"/>
</dbReference>
<evidence type="ECO:0000256" key="1">
    <source>
        <dbReference type="ARBA" id="ARBA00006611"/>
    </source>
</evidence>
<dbReference type="InterPro" id="IPR027417">
    <property type="entry name" value="P-loop_NTPase"/>
</dbReference>
<proteinExistence type="inferred from homology"/>
<evidence type="ECO:0000256" key="2">
    <source>
        <dbReference type="ARBA" id="ARBA00022741"/>
    </source>
</evidence>
<dbReference type="OrthoDB" id="5790493at2"/>
<dbReference type="Pfam" id="PF00437">
    <property type="entry name" value="T2SSE"/>
    <property type="match status" value="1"/>
</dbReference>
<accession>A0A157Q740</accession>
<gene>
    <name evidence="5" type="primary">gspE</name>
    <name evidence="5" type="ORF">SAMEA3906487_04043</name>
</gene>
<dbReference type="RefSeq" id="WP_025512599.1">
    <property type="nucleotide sequence ID" value="NZ_CP016340.1"/>
</dbReference>
<dbReference type="Gene3D" id="3.40.50.300">
    <property type="entry name" value="P-loop containing nucleotide triphosphate hydrolases"/>
    <property type="match status" value="1"/>
</dbReference>
<dbReference type="GO" id="GO:0016887">
    <property type="term" value="F:ATP hydrolysis activity"/>
    <property type="evidence" value="ECO:0007669"/>
    <property type="project" value="TreeGrafter"/>
</dbReference>
<dbReference type="InterPro" id="IPR001482">
    <property type="entry name" value="T2SS/T4SS_dom"/>
</dbReference>
<name>A0A157Q740_9BORD</name>